<proteinExistence type="inferred from homology"/>
<dbReference type="SUPFAM" id="SSF52972">
    <property type="entry name" value="ITPase-like"/>
    <property type="match status" value="1"/>
</dbReference>
<accession>A0A259U3T3</accession>
<dbReference type="EC" id="3.6.1.9" evidence="9"/>
<keyword evidence="3 9" id="KW-0963">Cytoplasm</keyword>
<dbReference type="GO" id="GO:0036221">
    <property type="term" value="F:UTP diphosphatase activity"/>
    <property type="evidence" value="ECO:0007669"/>
    <property type="project" value="RHEA"/>
</dbReference>
<dbReference type="HAMAP" id="MF_00528">
    <property type="entry name" value="Maf"/>
    <property type="match status" value="1"/>
</dbReference>
<evidence type="ECO:0000256" key="4">
    <source>
        <dbReference type="ARBA" id="ARBA00022801"/>
    </source>
</evidence>
<dbReference type="FunCoup" id="A0A259U3T3">
    <property type="interactions" value="320"/>
</dbReference>
<dbReference type="InterPro" id="IPR029001">
    <property type="entry name" value="ITPase-like_fam"/>
</dbReference>
<dbReference type="RefSeq" id="WP_094551269.1">
    <property type="nucleotide sequence ID" value="NZ_MQWB01000001.1"/>
</dbReference>
<comment type="similarity">
    <text evidence="8">Belongs to the Maf family. YceF subfamily.</text>
</comment>
<evidence type="ECO:0000313" key="11">
    <source>
        <dbReference type="Proteomes" id="UP000216446"/>
    </source>
</evidence>
<dbReference type="Pfam" id="PF02545">
    <property type="entry name" value="Maf"/>
    <property type="match status" value="1"/>
</dbReference>
<keyword evidence="11" id="KW-1185">Reference proteome</keyword>
<keyword evidence="4 9" id="KW-0378">Hydrolase</keyword>
<sequence length="197" mass="20946">MSLHAPLVLASASPRRRDLLARLGLDFDVLPSGADETWPEATPPGPAAEIIASRKARDVARQRPEALVLGADTVVVLDGDVLGKPRTPEDARATLARLSGRSHTVYTGPSLIHGERHVTAHEATEVTFAPLAASEIEAYVATGSPMDKAGAYGIQDDLGSLFVARIEGDFFNVVGLPLHRLYQTLREHFGAGLKAPA</sequence>
<dbReference type="FunFam" id="3.90.950.10:FF:000005">
    <property type="entry name" value="7-methyl-GTP pyrophosphatase"/>
    <property type="match status" value="1"/>
</dbReference>
<comment type="catalytic activity">
    <reaction evidence="9">
        <text>UTP + H2O = UMP + diphosphate + H(+)</text>
        <dbReference type="Rhea" id="RHEA:29395"/>
        <dbReference type="ChEBI" id="CHEBI:15377"/>
        <dbReference type="ChEBI" id="CHEBI:15378"/>
        <dbReference type="ChEBI" id="CHEBI:33019"/>
        <dbReference type="ChEBI" id="CHEBI:46398"/>
        <dbReference type="ChEBI" id="CHEBI:57865"/>
        <dbReference type="EC" id="3.6.1.9"/>
    </reaction>
</comment>
<comment type="function">
    <text evidence="9">Nucleoside triphosphate pyrophosphatase that hydrolyzes dTTP and UTP. May have a dual role in cell division arrest and in preventing the incorporation of modified nucleotides into cellular nucleic acids.</text>
</comment>
<name>A0A259U3T3_9BACT</name>
<feature type="site" description="Important for substrate specificity" evidence="9">
    <location>
        <position position="15"/>
    </location>
</feature>
<dbReference type="InParanoid" id="A0A259U3T3"/>
<evidence type="ECO:0000256" key="8">
    <source>
        <dbReference type="ARBA" id="ARBA00060749"/>
    </source>
</evidence>
<feature type="site" description="Important for substrate specificity" evidence="9">
    <location>
        <position position="155"/>
    </location>
</feature>
<comment type="subcellular location">
    <subcellularLocation>
        <location evidence="2 9">Cytoplasm</location>
    </subcellularLocation>
</comment>
<feature type="site" description="Important for substrate specificity" evidence="9">
    <location>
        <position position="73"/>
    </location>
</feature>
<evidence type="ECO:0000256" key="3">
    <source>
        <dbReference type="ARBA" id="ARBA00022490"/>
    </source>
</evidence>
<comment type="catalytic activity">
    <reaction evidence="6">
        <text>N(7)-methyl-GTP + H2O = N(7)-methyl-GMP + diphosphate + H(+)</text>
        <dbReference type="Rhea" id="RHEA:58744"/>
        <dbReference type="ChEBI" id="CHEBI:15377"/>
        <dbReference type="ChEBI" id="CHEBI:15378"/>
        <dbReference type="ChEBI" id="CHEBI:33019"/>
        <dbReference type="ChEBI" id="CHEBI:58285"/>
        <dbReference type="ChEBI" id="CHEBI:87133"/>
    </reaction>
</comment>
<comment type="caution">
    <text evidence="10">The sequence shown here is derived from an EMBL/GenBank/DDBJ whole genome shotgun (WGS) entry which is preliminary data.</text>
</comment>
<dbReference type="PIRSF" id="PIRSF006305">
    <property type="entry name" value="Maf"/>
    <property type="match status" value="1"/>
</dbReference>
<dbReference type="PANTHER" id="PTHR43213:SF5">
    <property type="entry name" value="BIFUNCTIONAL DTTP_UTP PYROPHOSPHATASE_METHYLTRANSFERASE PROTEIN-RELATED"/>
    <property type="match status" value="1"/>
</dbReference>
<dbReference type="AlphaFoldDB" id="A0A259U3T3"/>
<dbReference type="InterPro" id="IPR003697">
    <property type="entry name" value="Maf-like"/>
</dbReference>
<dbReference type="OrthoDB" id="9807767at2"/>
<evidence type="ECO:0000256" key="2">
    <source>
        <dbReference type="ARBA" id="ARBA00004496"/>
    </source>
</evidence>
<dbReference type="Gene3D" id="3.90.950.10">
    <property type="match status" value="1"/>
</dbReference>
<feature type="active site" description="Proton acceptor" evidence="9">
    <location>
        <position position="72"/>
    </location>
</feature>
<protein>
    <recommendedName>
        <fullName evidence="9">dTTP/UTP pyrophosphatase</fullName>
        <shortName evidence="9">dTTPase/UTPase</shortName>
        <ecNumber evidence="9">3.6.1.9</ecNumber>
    </recommendedName>
    <alternativeName>
        <fullName evidence="9">Nucleoside triphosphate pyrophosphatase</fullName>
    </alternativeName>
    <alternativeName>
        <fullName evidence="9">Nucleotide pyrophosphatase</fullName>
        <shortName evidence="9">Nucleotide PPase</shortName>
    </alternativeName>
</protein>
<dbReference type="EMBL" id="MQWB01000001">
    <property type="protein sequence ID" value="OZC04679.1"/>
    <property type="molecule type" value="Genomic_DNA"/>
</dbReference>
<comment type="cofactor">
    <cofactor evidence="1 9">
        <name>a divalent metal cation</name>
        <dbReference type="ChEBI" id="CHEBI:60240"/>
    </cofactor>
</comment>
<evidence type="ECO:0000256" key="7">
    <source>
        <dbReference type="ARBA" id="ARBA00053369"/>
    </source>
</evidence>
<dbReference type="CDD" id="cd00555">
    <property type="entry name" value="Maf"/>
    <property type="match status" value="1"/>
</dbReference>
<comment type="catalytic activity">
    <reaction evidence="9">
        <text>dTTP + H2O = dTMP + diphosphate + H(+)</text>
        <dbReference type="Rhea" id="RHEA:28534"/>
        <dbReference type="ChEBI" id="CHEBI:15377"/>
        <dbReference type="ChEBI" id="CHEBI:15378"/>
        <dbReference type="ChEBI" id="CHEBI:33019"/>
        <dbReference type="ChEBI" id="CHEBI:37568"/>
        <dbReference type="ChEBI" id="CHEBI:63528"/>
        <dbReference type="EC" id="3.6.1.9"/>
    </reaction>
</comment>
<gene>
    <name evidence="10" type="ORF">BSZ36_09530</name>
</gene>
<evidence type="ECO:0000256" key="6">
    <source>
        <dbReference type="ARBA" id="ARBA00050213"/>
    </source>
</evidence>
<dbReference type="GO" id="GO:0036218">
    <property type="term" value="F:dTTP diphosphatase activity"/>
    <property type="evidence" value="ECO:0007669"/>
    <property type="project" value="RHEA"/>
</dbReference>
<dbReference type="GO" id="GO:0005737">
    <property type="term" value="C:cytoplasm"/>
    <property type="evidence" value="ECO:0007669"/>
    <property type="project" value="UniProtKB-SubCell"/>
</dbReference>
<evidence type="ECO:0000313" key="10">
    <source>
        <dbReference type="EMBL" id="OZC04679.1"/>
    </source>
</evidence>
<keyword evidence="5 9" id="KW-0546">Nucleotide metabolism</keyword>
<evidence type="ECO:0000256" key="1">
    <source>
        <dbReference type="ARBA" id="ARBA00001968"/>
    </source>
</evidence>
<dbReference type="GO" id="GO:0009117">
    <property type="term" value="P:nucleotide metabolic process"/>
    <property type="evidence" value="ECO:0007669"/>
    <property type="project" value="UniProtKB-KW"/>
</dbReference>
<comment type="function">
    <text evidence="7">Nucleoside triphosphate pyrophosphatase that hydrolyzes 7-methyl-GTP (m(7)GTP). May have a dual role in cell division arrest and in preventing the incorporation of modified nucleotides into cellular nucleic acids.</text>
</comment>
<dbReference type="PANTHER" id="PTHR43213">
    <property type="entry name" value="BIFUNCTIONAL DTTP/UTP PYROPHOSPHATASE/METHYLTRANSFERASE PROTEIN-RELATED"/>
    <property type="match status" value="1"/>
</dbReference>
<comment type="similarity">
    <text evidence="9">Belongs to the Maf family. YhdE subfamily.</text>
</comment>
<evidence type="ECO:0000256" key="5">
    <source>
        <dbReference type="ARBA" id="ARBA00023080"/>
    </source>
</evidence>
<reference evidence="10 11" key="1">
    <citation type="submission" date="2016-11" db="EMBL/GenBank/DDBJ databases">
        <title>Study of marine rhodopsin-containing bacteria.</title>
        <authorList>
            <person name="Yoshizawa S."/>
            <person name="Kumagai Y."/>
            <person name="Kogure K."/>
        </authorList>
    </citation>
    <scope>NUCLEOTIDE SEQUENCE [LARGE SCALE GENOMIC DNA]</scope>
    <source>
        <strain evidence="10 11">SG-29</strain>
    </source>
</reference>
<dbReference type="NCBIfam" id="TIGR00172">
    <property type="entry name" value="maf"/>
    <property type="match status" value="1"/>
</dbReference>
<organism evidence="10 11">
    <name type="scientific">Rubricoccus marinus</name>
    <dbReference type="NCBI Taxonomy" id="716817"/>
    <lineage>
        <taxon>Bacteria</taxon>
        <taxon>Pseudomonadati</taxon>
        <taxon>Rhodothermota</taxon>
        <taxon>Rhodothermia</taxon>
        <taxon>Rhodothermales</taxon>
        <taxon>Rubricoccaceae</taxon>
        <taxon>Rubricoccus</taxon>
    </lineage>
</organism>
<comment type="caution">
    <text evidence="9">Lacks conserved residue(s) required for the propagation of feature annotation.</text>
</comment>
<evidence type="ECO:0000256" key="9">
    <source>
        <dbReference type="HAMAP-Rule" id="MF_00528"/>
    </source>
</evidence>
<dbReference type="Proteomes" id="UP000216446">
    <property type="component" value="Unassembled WGS sequence"/>
</dbReference>